<keyword evidence="2" id="KW-0479">Metal-binding</keyword>
<dbReference type="Proteomes" id="UP000001072">
    <property type="component" value="Unassembled WGS sequence"/>
</dbReference>
<dbReference type="GeneID" id="18934634"/>
<dbReference type="Gene3D" id="4.10.240.10">
    <property type="entry name" value="Zn(2)-C6 fungal-type DNA-binding domain"/>
    <property type="match status" value="1"/>
</dbReference>
<proteinExistence type="predicted"/>
<dbReference type="CDD" id="cd12148">
    <property type="entry name" value="fungal_TF_MHR"/>
    <property type="match status" value="1"/>
</dbReference>
<dbReference type="VEuPathDB" id="FungiDB:MELLADRAFT_87777"/>
<dbReference type="CDD" id="cd00067">
    <property type="entry name" value="GAL4"/>
    <property type="match status" value="1"/>
</dbReference>
<dbReference type="OrthoDB" id="39175at2759"/>
<feature type="region of interest" description="Disordered" evidence="6">
    <location>
        <begin position="168"/>
        <end position="197"/>
    </location>
</feature>
<keyword evidence="5" id="KW-0539">Nucleus</keyword>
<dbReference type="GO" id="GO:0008270">
    <property type="term" value="F:zinc ion binding"/>
    <property type="evidence" value="ECO:0007669"/>
    <property type="project" value="InterPro"/>
</dbReference>
<evidence type="ECO:0000256" key="5">
    <source>
        <dbReference type="ARBA" id="ARBA00023242"/>
    </source>
</evidence>
<dbReference type="InParanoid" id="F4RPF4"/>
<organism evidence="9">
    <name type="scientific">Melampsora larici-populina (strain 98AG31 / pathotype 3-4-7)</name>
    <name type="common">Poplar leaf rust fungus</name>
    <dbReference type="NCBI Taxonomy" id="747676"/>
    <lineage>
        <taxon>Eukaryota</taxon>
        <taxon>Fungi</taxon>
        <taxon>Dikarya</taxon>
        <taxon>Basidiomycota</taxon>
        <taxon>Pucciniomycotina</taxon>
        <taxon>Pucciniomycetes</taxon>
        <taxon>Pucciniales</taxon>
        <taxon>Melampsoraceae</taxon>
        <taxon>Melampsora</taxon>
    </lineage>
</organism>
<dbReference type="AlphaFoldDB" id="F4RPF4"/>
<dbReference type="PANTHER" id="PTHR47338:SF29">
    <property type="entry name" value="ZN(2)-C6 FUNGAL-TYPE DOMAIN-CONTAINING PROTEIN"/>
    <property type="match status" value="1"/>
</dbReference>
<keyword evidence="9" id="KW-1185">Reference proteome</keyword>
<dbReference type="EMBL" id="GL883112">
    <property type="protein sequence ID" value="EGG05727.1"/>
    <property type="molecule type" value="Genomic_DNA"/>
</dbReference>
<dbReference type="KEGG" id="mlr:MELLADRAFT_87777"/>
<evidence type="ECO:0000256" key="3">
    <source>
        <dbReference type="ARBA" id="ARBA00023015"/>
    </source>
</evidence>
<accession>F4RPF4</accession>
<evidence type="ECO:0000256" key="1">
    <source>
        <dbReference type="ARBA" id="ARBA00004123"/>
    </source>
</evidence>
<dbReference type="SUPFAM" id="SSF57701">
    <property type="entry name" value="Zn2/Cys6 DNA-binding domain"/>
    <property type="match status" value="1"/>
</dbReference>
<gene>
    <name evidence="8" type="ORF">MELLADRAFT_87777</name>
</gene>
<dbReference type="GO" id="GO:0005634">
    <property type="term" value="C:nucleus"/>
    <property type="evidence" value="ECO:0007669"/>
    <property type="project" value="UniProtKB-SubCell"/>
</dbReference>
<evidence type="ECO:0000256" key="2">
    <source>
        <dbReference type="ARBA" id="ARBA00022723"/>
    </source>
</evidence>
<evidence type="ECO:0000259" key="7">
    <source>
        <dbReference type="PROSITE" id="PS50048"/>
    </source>
</evidence>
<protein>
    <recommendedName>
        <fullName evidence="7">Zn(2)-C6 fungal-type domain-containing protein</fullName>
    </recommendedName>
</protein>
<dbReference type="eggNOG" id="ENOG502QVC1">
    <property type="taxonomic scope" value="Eukaryota"/>
</dbReference>
<dbReference type="GO" id="GO:0000981">
    <property type="term" value="F:DNA-binding transcription factor activity, RNA polymerase II-specific"/>
    <property type="evidence" value="ECO:0007669"/>
    <property type="project" value="InterPro"/>
</dbReference>
<dbReference type="PROSITE" id="PS50048">
    <property type="entry name" value="ZN2_CY6_FUNGAL_2"/>
    <property type="match status" value="1"/>
</dbReference>
<keyword evidence="3" id="KW-0805">Transcription regulation</keyword>
<dbReference type="HOGENOM" id="CLU_446229_0_0_1"/>
<evidence type="ECO:0000256" key="6">
    <source>
        <dbReference type="SAM" id="MobiDB-lite"/>
    </source>
</evidence>
<feature type="compositionally biased region" description="Pro residues" evidence="6">
    <location>
        <begin position="174"/>
        <end position="190"/>
    </location>
</feature>
<dbReference type="RefSeq" id="XP_007411216.1">
    <property type="nucleotide sequence ID" value="XM_007411154.1"/>
</dbReference>
<dbReference type="InterPro" id="IPR001138">
    <property type="entry name" value="Zn2Cys6_DnaBD"/>
</dbReference>
<evidence type="ECO:0000313" key="8">
    <source>
        <dbReference type="EMBL" id="EGG05727.1"/>
    </source>
</evidence>
<comment type="subcellular location">
    <subcellularLocation>
        <location evidence="1">Nucleus</location>
    </subcellularLocation>
</comment>
<dbReference type="InterPro" id="IPR036864">
    <property type="entry name" value="Zn2-C6_fun-type_DNA-bd_sf"/>
</dbReference>
<keyword evidence="4" id="KW-0804">Transcription</keyword>
<reference evidence="9" key="1">
    <citation type="journal article" date="2011" name="Proc. Natl. Acad. Sci. U.S.A.">
        <title>Obligate biotrophy features unraveled by the genomic analysis of rust fungi.</title>
        <authorList>
            <person name="Duplessis S."/>
            <person name="Cuomo C.A."/>
            <person name="Lin Y.-C."/>
            <person name="Aerts A."/>
            <person name="Tisserant E."/>
            <person name="Veneault-Fourrey C."/>
            <person name="Joly D.L."/>
            <person name="Hacquard S."/>
            <person name="Amselem J."/>
            <person name="Cantarel B.L."/>
            <person name="Chiu R."/>
            <person name="Coutinho P.M."/>
            <person name="Feau N."/>
            <person name="Field M."/>
            <person name="Frey P."/>
            <person name="Gelhaye E."/>
            <person name="Goldberg J."/>
            <person name="Grabherr M.G."/>
            <person name="Kodira C.D."/>
            <person name="Kohler A."/>
            <person name="Kuees U."/>
            <person name="Lindquist E.A."/>
            <person name="Lucas S.M."/>
            <person name="Mago R."/>
            <person name="Mauceli E."/>
            <person name="Morin E."/>
            <person name="Murat C."/>
            <person name="Pangilinan J.L."/>
            <person name="Park R."/>
            <person name="Pearson M."/>
            <person name="Quesneville H."/>
            <person name="Rouhier N."/>
            <person name="Sakthikumar S."/>
            <person name="Salamov A.A."/>
            <person name="Schmutz J."/>
            <person name="Selles B."/>
            <person name="Shapiro H."/>
            <person name="Tanguay P."/>
            <person name="Tuskan G.A."/>
            <person name="Henrissat B."/>
            <person name="Van de Peer Y."/>
            <person name="Rouze P."/>
            <person name="Ellis J.G."/>
            <person name="Dodds P.N."/>
            <person name="Schein J.E."/>
            <person name="Zhong S."/>
            <person name="Hamelin R.C."/>
            <person name="Grigoriev I.V."/>
            <person name="Szabo L.J."/>
            <person name="Martin F."/>
        </authorList>
    </citation>
    <scope>NUCLEOTIDE SEQUENCE [LARGE SCALE GENOMIC DNA]</scope>
    <source>
        <strain evidence="9">98AG31 / pathotype 3-4-7</strain>
    </source>
</reference>
<dbReference type="PANTHER" id="PTHR47338">
    <property type="entry name" value="ZN(II)2CYS6 TRANSCRIPTION FACTOR (EUROFUNG)-RELATED"/>
    <property type="match status" value="1"/>
</dbReference>
<evidence type="ECO:0000256" key="4">
    <source>
        <dbReference type="ARBA" id="ARBA00023163"/>
    </source>
</evidence>
<dbReference type="InterPro" id="IPR050815">
    <property type="entry name" value="TF_fung"/>
</dbReference>
<feature type="domain" description="Zn(2)-C6 fungal-type" evidence="7">
    <location>
        <begin position="70"/>
        <end position="109"/>
    </location>
</feature>
<evidence type="ECO:0000313" key="9">
    <source>
        <dbReference type="Proteomes" id="UP000001072"/>
    </source>
</evidence>
<name>F4RPF4_MELLP</name>
<feature type="region of interest" description="Disordered" evidence="6">
    <location>
        <begin position="38"/>
        <end position="61"/>
    </location>
</feature>
<dbReference type="Pfam" id="PF00172">
    <property type="entry name" value="Zn_clus"/>
    <property type="match status" value="1"/>
</dbReference>
<sequence>MPADRTHSNQILQNYLSPQSTSIRQESIESYHHQTRLPPAQFDHHPIISSSNLKSKPKRLVSRPLQRNQACSTCRSRKVRCDAARPACGACCRSAAAHGEDPSIVLCQYETENQASQEGISDQDPLFQKTEVDQLKSQTNHHQQQQLTIKINTLEEQIAEVERQISEFDITPTRPNPNPSSNPNPNPNPNPISCNTLPSTLFPEIPLNQITPDQTTITYETTTTSNTTLLSTDWPKSLPPRPIVSKLIEIYLTKQNRNRNGNGQMMFLDGISLQASLHLPPLDSNFPFVGLLHSIMAITLLEEPKENGIDWKEIGFEGYRYWNLHQTGSEYHAEFAKIKIDEAIELNCFLFQAVQSMIIYSVYNYKIASLVEAWVYCGLAVRFATILGLNHLEDCLAYRTGEKSRPRVLLPPPRSLTEKHQRAHSIEESDISTFLPSNQLTSSTTLTFNEFQTHSLSISNPNLFNVLIHSGLEIDEVQIEIKGFVLLGRITDWLRHSPDPIGFNLKKKSKLPLGDIPDLRFQKSFIKLEEEIQDFQTSINRFLPNMKNLQSKVLIQLMICLSKILLHECFMINGIPEEDRSFEICWNSSNSIVQIGDWLMSLNGFDFNSLHP</sequence>